<evidence type="ECO:0000256" key="1">
    <source>
        <dbReference type="ARBA" id="ARBA00022801"/>
    </source>
</evidence>
<gene>
    <name evidence="8" type="ORF">GTP91_25355</name>
</gene>
<dbReference type="InterPro" id="IPR001000">
    <property type="entry name" value="GH10_dom"/>
</dbReference>
<dbReference type="Pfam" id="PF00331">
    <property type="entry name" value="Glyco_hydro_10"/>
    <property type="match status" value="1"/>
</dbReference>
<sequence>MHPVLRILRHAALAAAFAAMLPGCATTDQPPAAATPSLAQAYRGSFLIGAAVEPSQLETPEGRLLAAQFNSVVAENAMKPSRIQPRENEFNFAPADAIVDFARQHGMAVRGHTLLWYKRTPDWFWTGQDGKPASRELVLSRLQRHIEAVMGRYRASVRVWDVVNEVIDAAEPDCLRQGPWLQVVGPDYIDWAFRYAHAADPDARLIINDYSTTQPAKRACLRRVVQGLLDRGVPVHGVGHQMHISIFEPSAAEVDETLSVFARLGLENQVTEMDLSLYRRHAYLLPDSAERLLAMQGRRQEELMTVFLAHPELTSVTWWGISDAHTARNSGWDWWRSDQPLLFDDRQAPKPAYWGALKAAGQARPAAGPAK</sequence>
<dbReference type="EMBL" id="WWCW01000123">
    <property type="protein sequence ID" value="MYM90487.1"/>
    <property type="molecule type" value="Genomic_DNA"/>
</dbReference>
<evidence type="ECO:0000256" key="2">
    <source>
        <dbReference type="ARBA" id="ARBA00023277"/>
    </source>
</evidence>
<dbReference type="PROSITE" id="PS51760">
    <property type="entry name" value="GH10_2"/>
    <property type="match status" value="1"/>
</dbReference>
<comment type="catalytic activity">
    <reaction evidence="5">
        <text>Endohydrolysis of (1-&gt;4)-beta-D-xylosidic linkages in xylans.</text>
        <dbReference type="EC" id="3.2.1.8"/>
    </reaction>
</comment>
<dbReference type="GO" id="GO:0000272">
    <property type="term" value="P:polysaccharide catabolic process"/>
    <property type="evidence" value="ECO:0007669"/>
    <property type="project" value="UniProtKB-KW"/>
</dbReference>
<dbReference type="InterPro" id="IPR017853">
    <property type="entry name" value="GH"/>
</dbReference>
<accession>A0A845GC93</accession>
<evidence type="ECO:0000313" key="8">
    <source>
        <dbReference type="EMBL" id="MYM90487.1"/>
    </source>
</evidence>
<feature type="domain" description="GH10" evidence="7">
    <location>
        <begin position="32"/>
        <end position="359"/>
    </location>
</feature>
<dbReference type="RefSeq" id="WP_161099275.1">
    <property type="nucleotide sequence ID" value="NZ_WWCW01000123.1"/>
</dbReference>
<keyword evidence="1 5" id="KW-0378">Hydrolase</keyword>
<keyword evidence="6" id="KW-0732">Signal</keyword>
<dbReference type="PRINTS" id="PR00134">
    <property type="entry name" value="GLHYDRLASE10"/>
</dbReference>
<organism evidence="8 9">
    <name type="scientific">Duganella vulcania</name>
    <dbReference type="NCBI Taxonomy" id="2692166"/>
    <lineage>
        <taxon>Bacteria</taxon>
        <taxon>Pseudomonadati</taxon>
        <taxon>Pseudomonadota</taxon>
        <taxon>Betaproteobacteria</taxon>
        <taxon>Burkholderiales</taxon>
        <taxon>Oxalobacteraceae</taxon>
        <taxon>Telluria group</taxon>
        <taxon>Duganella</taxon>
    </lineage>
</organism>
<dbReference type="SMART" id="SM00633">
    <property type="entry name" value="Glyco_10"/>
    <property type="match status" value="1"/>
</dbReference>
<dbReference type="SUPFAM" id="SSF51445">
    <property type="entry name" value="(Trans)glycosidases"/>
    <property type="match status" value="1"/>
</dbReference>
<evidence type="ECO:0000256" key="3">
    <source>
        <dbReference type="ARBA" id="ARBA00023295"/>
    </source>
</evidence>
<dbReference type="PANTHER" id="PTHR31490">
    <property type="entry name" value="GLYCOSYL HYDROLASE"/>
    <property type="match status" value="1"/>
</dbReference>
<keyword evidence="2 5" id="KW-0119">Carbohydrate metabolism</keyword>
<comment type="similarity">
    <text evidence="5">Belongs to the glycosyl hydrolase 10 (cellulase F) family.</text>
</comment>
<dbReference type="Gene3D" id="3.20.20.80">
    <property type="entry name" value="Glycosidases"/>
    <property type="match status" value="1"/>
</dbReference>
<reference evidence="8 9" key="1">
    <citation type="submission" date="2020-01" db="EMBL/GenBank/DDBJ databases">
        <title>Novel species isolated from a subtropical stream in China.</title>
        <authorList>
            <person name="Lu H."/>
        </authorList>
    </citation>
    <scope>NUCLEOTIDE SEQUENCE [LARGE SCALE GENOMIC DNA]</scope>
    <source>
        <strain evidence="8 9">FT82W</strain>
    </source>
</reference>
<evidence type="ECO:0000256" key="4">
    <source>
        <dbReference type="ARBA" id="ARBA00023326"/>
    </source>
</evidence>
<name>A0A845GC93_9BURK</name>
<dbReference type="PANTHER" id="PTHR31490:SF90">
    <property type="entry name" value="ENDO-1,4-BETA-XYLANASE A"/>
    <property type="match status" value="1"/>
</dbReference>
<protein>
    <recommendedName>
        <fullName evidence="5">Beta-xylanase</fullName>
        <ecNumber evidence="5">3.2.1.8</ecNumber>
    </recommendedName>
</protein>
<evidence type="ECO:0000259" key="7">
    <source>
        <dbReference type="PROSITE" id="PS51760"/>
    </source>
</evidence>
<keyword evidence="4 5" id="KW-0624">Polysaccharide degradation</keyword>
<dbReference type="AlphaFoldDB" id="A0A845GC93"/>
<evidence type="ECO:0000256" key="6">
    <source>
        <dbReference type="SAM" id="SignalP"/>
    </source>
</evidence>
<dbReference type="Proteomes" id="UP000470302">
    <property type="component" value="Unassembled WGS sequence"/>
</dbReference>
<proteinExistence type="inferred from homology"/>
<comment type="caution">
    <text evidence="8">The sequence shown here is derived from an EMBL/GenBank/DDBJ whole genome shotgun (WGS) entry which is preliminary data.</text>
</comment>
<keyword evidence="3 5" id="KW-0326">Glycosidase</keyword>
<feature type="chain" id="PRO_5032503536" description="Beta-xylanase" evidence="6">
    <location>
        <begin position="26"/>
        <end position="371"/>
    </location>
</feature>
<evidence type="ECO:0000256" key="5">
    <source>
        <dbReference type="RuleBase" id="RU361174"/>
    </source>
</evidence>
<dbReference type="EC" id="3.2.1.8" evidence="5"/>
<dbReference type="GO" id="GO:0031176">
    <property type="term" value="F:endo-1,4-beta-xylanase activity"/>
    <property type="evidence" value="ECO:0007669"/>
    <property type="project" value="UniProtKB-EC"/>
</dbReference>
<dbReference type="InterPro" id="IPR044846">
    <property type="entry name" value="GH10"/>
</dbReference>
<evidence type="ECO:0000313" key="9">
    <source>
        <dbReference type="Proteomes" id="UP000470302"/>
    </source>
</evidence>
<feature type="signal peptide" evidence="6">
    <location>
        <begin position="1"/>
        <end position="25"/>
    </location>
</feature>